<keyword evidence="1" id="KW-0456">Lyase</keyword>
<sequence length="116" mass="12190">MTHETLTVDIDSDGIALVTIDLPGESMNVWNETLISDFKAFVSDLNSNDAIKGAVITSGKKSGFLAGADLNMLGGSTASNAAEAFESAWELNSTLRQMETGGHSAKDLLKGKARAK</sequence>
<dbReference type="EMBL" id="UOEF01000080">
    <property type="protein sequence ID" value="VAV89667.1"/>
    <property type="molecule type" value="Genomic_DNA"/>
</dbReference>
<dbReference type="PANTHER" id="PTHR43612:SF3">
    <property type="entry name" value="TRIFUNCTIONAL ENZYME SUBUNIT ALPHA, MITOCHONDRIAL"/>
    <property type="match status" value="1"/>
</dbReference>
<dbReference type="EC" id="1.1.1.35" evidence="1"/>
<dbReference type="GO" id="GO:0016509">
    <property type="term" value="F:long-chain (3S)-3-hydroxyacyl-CoA dehydrogenase (NAD+) activity"/>
    <property type="evidence" value="ECO:0007669"/>
    <property type="project" value="TreeGrafter"/>
</dbReference>
<dbReference type="PANTHER" id="PTHR43612">
    <property type="entry name" value="TRIFUNCTIONAL ENZYME SUBUNIT ALPHA"/>
    <property type="match status" value="1"/>
</dbReference>
<dbReference type="SUPFAM" id="SSF52096">
    <property type="entry name" value="ClpP/crotonase"/>
    <property type="match status" value="1"/>
</dbReference>
<keyword evidence="1" id="KW-0560">Oxidoreductase</keyword>
<dbReference type="GO" id="GO:0004300">
    <property type="term" value="F:enoyl-CoA hydratase activity"/>
    <property type="evidence" value="ECO:0007669"/>
    <property type="project" value="UniProtKB-EC"/>
</dbReference>
<gene>
    <name evidence="1" type="ORF">MNBD_ALPHA04-812</name>
</gene>
<dbReference type="InterPro" id="IPR029045">
    <property type="entry name" value="ClpP/crotonase-like_dom_sf"/>
</dbReference>
<keyword evidence="1" id="KW-0413">Isomerase</keyword>
<organism evidence="1">
    <name type="scientific">hydrothermal vent metagenome</name>
    <dbReference type="NCBI Taxonomy" id="652676"/>
    <lineage>
        <taxon>unclassified sequences</taxon>
        <taxon>metagenomes</taxon>
        <taxon>ecological metagenomes</taxon>
    </lineage>
</organism>
<reference evidence="1" key="1">
    <citation type="submission" date="2018-06" db="EMBL/GenBank/DDBJ databases">
        <authorList>
            <person name="Zhirakovskaya E."/>
        </authorList>
    </citation>
    <scope>NUCLEOTIDE SEQUENCE</scope>
</reference>
<dbReference type="EC" id="5.1.2.3" evidence="1"/>
<dbReference type="GO" id="GO:0008692">
    <property type="term" value="F:3-hydroxybutyryl-CoA epimerase activity"/>
    <property type="evidence" value="ECO:0007669"/>
    <property type="project" value="UniProtKB-EC"/>
</dbReference>
<dbReference type="InterPro" id="IPR050136">
    <property type="entry name" value="FA_oxidation_alpha_subunit"/>
</dbReference>
<feature type="non-terminal residue" evidence="1">
    <location>
        <position position="116"/>
    </location>
</feature>
<proteinExistence type="predicted"/>
<name>A0A3B0RDF5_9ZZZZ</name>
<dbReference type="GO" id="GO:0006635">
    <property type="term" value="P:fatty acid beta-oxidation"/>
    <property type="evidence" value="ECO:0007669"/>
    <property type="project" value="TreeGrafter"/>
</dbReference>
<evidence type="ECO:0000313" key="1">
    <source>
        <dbReference type="EMBL" id="VAV89667.1"/>
    </source>
</evidence>
<protein>
    <submittedName>
        <fullName evidence="1">Enoyl-CoA hydratase [isoleucine degradation] / 3-hydroxyacyl-CoA dehydrogenase / 3-hydroxybutyryl-CoA epimerase</fullName>
        <ecNumber evidence="1">1.1.1.35</ecNumber>
        <ecNumber evidence="1">4.2.1.17</ecNumber>
        <ecNumber evidence="1">5.1.2.3</ecNumber>
    </submittedName>
</protein>
<dbReference type="EC" id="4.2.1.17" evidence="1"/>
<dbReference type="Gene3D" id="3.90.226.10">
    <property type="entry name" value="2-enoyl-CoA Hydratase, Chain A, domain 1"/>
    <property type="match status" value="1"/>
</dbReference>
<accession>A0A3B0RDF5</accession>
<dbReference type="AlphaFoldDB" id="A0A3B0RDF5"/>